<evidence type="ECO:0000256" key="3">
    <source>
        <dbReference type="ARBA" id="ARBA00022490"/>
    </source>
</evidence>
<dbReference type="Gene3D" id="1.10.3730.10">
    <property type="entry name" value="ProC C-terminal domain-like"/>
    <property type="match status" value="1"/>
</dbReference>
<dbReference type="PANTHER" id="PTHR11645">
    <property type="entry name" value="PYRROLINE-5-CARBOXYLATE REDUCTASE"/>
    <property type="match status" value="1"/>
</dbReference>
<dbReference type="FunFam" id="1.10.3730.10:FF:000001">
    <property type="entry name" value="Pyrroline-5-carboxylate reductase"/>
    <property type="match status" value="1"/>
</dbReference>
<evidence type="ECO:0000256" key="7">
    <source>
        <dbReference type="ARBA" id="ARBA00023002"/>
    </source>
</evidence>
<dbReference type="AlphaFoldDB" id="A3MYN2"/>
<comment type="subcellular location">
    <subcellularLocation>
        <location evidence="1 8">Cytoplasm</location>
    </subcellularLocation>
</comment>
<dbReference type="InterPro" id="IPR036291">
    <property type="entry name" value="NAD(P)-bd_dom_sf"/>
</dbReference>
<dbReference type="eggNOG" id="COG0345">
    <property type="taxonomic scope" value="Bacteria"/>
</dbReference>
<dbReference type="HAMAP" id="MF_01925">
    <property type="entry name" value="P5C_reductase"/>
    <property type="match status" value="1"/>
</dbReference>
<dbReference type="GO" id="GO:0005737">
    <property type="term" value="C:cytoplasm"/>
    <property type="evidence" value="ECO:0007669"/>
    <property type="project" value="UniProtKB-SubCell"/>
</dbReference>
<keyword evidence="5 8" id="KW-0641">Proline biosynthesis</keyword>
<feature type="binding site" evidence="10">
    <location>
        <position position="61"/>
    </location>
    <ligand>
        <name>NADPH</name>
        <dbReference type="ChEBI" id="CHEBI:57783"/>
    </ligand>
</feature>
<dbReference type="PANTHER" id="PTHR11645:SF0">
    <property type="entry name" value="PYRROLINE-5-CARBOXYLATE REDUCTASE 3"/>
    <property type="match status" value="1"/>
</dbReference>
<dbReference type="NCBIfam" id="TIGR00112">
    <property type="entry name" value="proC"/>
    <property type="match status" value="1"/>
</dbReference>
<keyword evidence="3 8" id="KW-0963">Cytoplasm</keyword>
<dbReference type="SUPFAM" id="SSF48179">
    <property type="entry name" value="6-phosphogluconate dehydrogenase C-terminal domain-like"/>
    <property type="match status" value="1"/>
</dbReference>
<dbReference type="Proteomes" id="UP000001432">
    <property type="component" value="Chromosome"/>
</dbReference>
<dbReference type="InterPro" id="IPR000304">
    <property type="entry name" value="Pyrroline-COOH_reductase"/>
</dbReference>
<dbReference type="PIRSF" id="PIRSF000193">
    <property type="entry name" value="Pyrrol-5-carb_rd"/>
    <property type="match status" value="1"/>
</dbReference>
<organism evidence="14 15">
    <name type="scientific">Actinobacillus pleuropneumoniae serotype 5b (strain L20)</name>
    <dbReference type="NCBI Taxonomy" id="416269"/>
    <lineage>
        <taxon>Bacteria</taxon>
        <taxon>Pseudomonadati</taxon>
        <taxon>Pseudomonadota</taxon>
        <taxon>Gammaproteobacteria</taxon>
        <taxon>Pasteurellales</taxon>
        <taxon>Pasteurellaceae</taxon>
        <taxon>Actinobacillus</taxon>
    </lineage>
</organism>
<comment type="similarity">
    <text evidence="2 8 11">Belongs to the pyrroline-5-carboxylate reductase family.</text>
</comment>
<comment type="catalytic activity">
    <reaction evidence="8 11">
        <text>L-proline + NADP(+) = (S)-1-pyrroline-5-carboxylate + NADPH + 2 H(+)</text>
        <dbReference type="Rhea" id="RHEA:14109"/>
        <dbReference type="ChEBI" id="CHEBI:15378"/>
        <dbReference type="ChEBI" id="CHEBI:17388"/>
        <dbReference type="ChEBI" id="CHEBI:57783"/>
        <dbReference type="ChEBI" id="CHEBI:58349"/>
        <dbReference type="ChEBI" id="CHEBI:60039"/>
        <dbReference type="EC" id="1.5.1.2"/>
    </reaction>
</comment>
<keyword evidence="7 8" id="KW-0560">Oxidoreductase</keyword>
<feature type="domain" description="Pyrroline-5-carboxylate reductase catalytic N-terminal" evidence="12">
    <location>
        <begin position="9"/>
        <end position="103"/>
    </location>
</feature>
<evidence type="ECO:0000256" key="8">
    <source>
        <dbReference type="HAMAP-Rule" id="MF_01925"/>
    </source>
</evidence>
<keyword evidence="4 8" id="KW-0028">Amino-acid biosynthesis</keyword>
<comment type="function">
    <text evidence="8">Catalyzes the reduction of 1-pyrroline-5-carboxylate (PCA) to L-proline.</text>
</comment>
<evidence type="ECO:0000256" key="1">
    <source>
        <dbReference type="ARBA" id="ARBA00004496"/>
    </source>
</evidence>
<feature type="domain" description="Pyrroline-5-carboxylate reductase dimerisation" evidence="13">
    <location>
        <begin position="167"/>
        <end position="272"/>
    </location>
</feature>
<dbReference type="EnsemblBacteria" id="ABN73268">
    <property type="protein sequence ID" value="ABN73268"/>
    <property type="gene ID" value="APL_0160"/>
</dbReference>
<dbReference type="Pfam" id="PF03807">
    <property type="entry name" value="F420_oxidored"/>
    <property type="match status" value="1"/>
</dbReference>
<gene>
    <name evidence="8 14" type="primary">proC</name>
    <name evidence="14" type="ordered locus">APL_0160</name>
</gene>
<evidence type="ECO:0000256" key="10">
    <source>
        <dbReference type="PIRSR" id="PIRSR000193-1"/>
    </source>
</evidence>
<evidence type="ECO:0000256" key="6">
    <source>
        <dbReference type="ARBA" id="ARBA00022857"/>
    </source>
</evidence>
<evidence type="ECO:0000259" key="12">
    <source>
        <dbReference type="Pfam" id="PF03807"/>
    </source>
</evidence>
<dbReference type="SUPFAM" id="SSF51735">
    <property type="entry name" value="NAD(P)-binding Rossmann-fold domains"/>
    <property type="match status" value="1"/>
</dbReference>
<dbReference type="GO" id="GO:0055129">
    <property type="term" value="P:L-proline biosynthetic process"/>
    <property type="evidence" value="ECO:0007669"/>
    <property type="project" value="UniProtKB-UniRule"/>
</dbReference>
<name>A3MYN2_ACTP2</name>
<evidence type="ECO:0000256" key="4">
    <source>
        <dbReference type="ARBA" id="ARBA00022605"/>
    </source>
</evidence>
<comment type="pathway">
    <text evidence="8 11">Amino-acid biosynthesis; L-proline biosynthesis; L-proline from L-glutamate 5-semialdehyde: step 1/1.</text>
</comment>
<dbReference type="PROSITE" id="PS00521">
    <property type="entry name" value="P5CR"/>
    <property type="match status" value="1"/>
</dbReference>
<dbReference type="GO" id="GO:0004735">
    <property type="term" value="F:pyrroline-5-carboxylate reductase activity"/>
    <property type="evidence" value="ECO:0007669"/>
    <property type="project" value="UniProtKB-UniRule"/>
</dbReference>
<evidence type="ECO:0000259" key="13">
    <source>
        <dbReference type="Pfam" id="PF14748"/>
    </source>
</evidence>
<dbReference type="InterPro" id="IPR029036">
    <property type="entry name" value="P5CR_dimer"/>
</dbReference>
<dbReference type="InterPro" id="IPR053790">
    <property type="entry name" value="P5CR-like_CS"/>
</dbReference>
<evidence type="ECO:0000256" key="9">
    <source>
        <dbReference type="NCBIfam" id="TIGR00112"/>
    </source>
</evidence>
<reference evidence="14 15" key="1">
    <citation type="journal article" date="2008" name="J. Bacteriol.">
        <title>The complete genome sequence of Actinobacillus pleuropneumoniae L20 (serotype 5b).</title>
        <authorList>
            <person name="Foote S.J."/>
            <person name="Bosse J.T."/>
            <person name="Bouevitch A.B."/>
            <person name="Langford P.R."/>
            <person name="Young N.M."/>
            <person name="Nash J.H."/>
        </authorList>
    </citation>
    <scope>NUCLEOTIDE SEQUENCE [LARGE SCALE GENOMIC DNA]</scope>
    <source>
        <strain evidence="14 15">L20</strain>
    </source>
</reference>
<dbReference type="Gene3D" id="3.40.50.720">
    <property type="entry name" value="NAD(P)-binding Rossmann-like Domain"/>
    <property type="match status" value="1"/>
</dbReference>
<evidence type="ECO:0000313" key="14">
    <source>
        <dbReference type="EMBL" id="ABN73268.1"/>
    </source>
</evidence>
<evidence type="ECO:0000256" key="2">
    <source>
        <dbReference type="ARBA" id="ARBA00005525"/>
    </source>
</evidence>
<protein>
    <recommendedName>
        <fullName evidence="8 9">Pyrroline-5-carboxylate reductase</fullName>
        <shortName evidence="8">P5C reductase</shortName>
        <shortName evidence="8">P5CR</shortName>
        <ecNumber evidence="8 9">1.5.1.2</ecNumber>
    </recommendedName>
    <alternativeName>
        <fullName evidence="8">PCA reductase</fullName>
    </alternativeName>
</protein>
<sequence>MRVKMNHQKLAFIGTGNMAYAIIQGLLKSHYPASQIIACNKSNLVRRAELQAVGIATNFTNRAAVEQAEVVVLAVKPQMMAEVCSEFSAVDFSNKTVISVAAGISVARLEQLLPTAKNIIRTMPNTPSLIGEGMTGLFAKKSVNSTACQFAESLMSAVGKCYWVEQEQQINHIIAVTGSSPAYFFRFMEAMQQSAMQMGFSEADARLLVQQAALGAAKLVEANPNTPLSTLRENVTSKGGTTAKALEVFEQHALAETVDQAMWAAIHRAEEMEQQL</sequence>
<dbReference type="UniPathway" id="UPA00098">
    <property type="reaction ID" value="UER00361"/>
</dbReference>
<dbReference type="FunFam" id="3.40.50.720:FF:000190">
    <property type="entry name" value="Pyrroline-5-carboxylate reductase"/>
    <property type="match status" value="1"/>
</dbReference>
<keyword evidence="6 8" id="KW-0521">NADP</keyword>
<dbReference type="STRING" id="416269.APL_0160"/>
<dbReference type="HOGENOM" id="CLU_042344_0_1_6"/>
<evidence type="ECO:0000256" key="5">
    <source>
        <dbReference type="ARBA" id="ARBA00022650"/>
    </source>
</evidence>
<dbReference type="KEGG" id="apl:APL_0160"/>
<accession>A3MYN2</accession>
<proteinExistence type="inferred from homology"/>
<dbReference type="Pfam" id="PF14748">
    <property type="entry name" value="P5CR_dimer"/>
    <property type="match status" value="1"/>
</dbReference>
<feature type="binding site" evidence="10">
    <location>
        <begin position="74"/>
        <end position="77"/>
    </location>
    <ligand>
        <name>NADP(+)</name>
        <dbReference type="ChEBI" id="CHEBI:58349"/>
    </ligand>
</feature>
<dbReference type="EC" id="1.5.1.2" evidence="8 9"/>
<dbReference type="InterPro" id="IPR008927">
    <property type="entry name" value="6-PGluconate_DH-like_C_sf"/>
</dbReference>
<dbReference type="InterPro" id="IPR028939">
    <property type="entry name" value="P5C_Rdtase_cat_N"/>
</dbReference>
<feature type="binding site" evidence="10">
    <location>
        <begin position="13"/>
        <end position="18"/>
    </location>
    <ligand>
        <name>NADP(+)</name>
        <dbReference type="ChEBI" id="CHEBI:58349"/>
    </ligand>
</feature>
<comment type="catalytic activity">
    <reaction evidence="8">
        <text>L-proline + NAD(+) = (S)-1-pyrroline-5-carboxylate + NADH + 2 H(+)</text>
        <dbReference type="Rhea" id="RHEA:14105"/>
        <dbReference type="ChEBI" id="CHEBI:15378"/>
        <dbReference type="ChEBI" id="CHEBI:17388"/>
        <dbReference type="ChEBI" id="CHEBI:57540"/>
        <dbReference type="ChEBI" id="CHEBI:57945"/>
        <dbReference type="ChEBI" id="CHEBI:60039"/>
        <dbReference type="EC" id="1.5.1.2"/>
    </reaction>
</comment>
<evidence type="ECO:0000313" key="15">
    <source>
        <dbReference type="Proteomes" id="UP000001432"/>
    </source>
</evidence>
<evidence type="ECO:0000256" key="11">
    <source>
        <dbReference type="RuleBase" id="RU003903"/>
    </source>
</evidence>
<dbReference type="EMBL" id="CP000569">
    <property type="protein sequence ID" value="ABN73268.1"/>
    <property type="molecule type" value="Genomic_DNA"/>
</dbReference>